<name>A0A7X4HCY2_9BURK</name>
<accession>A0A7X4HCY2</accession>
<keyword evidence="4" id="KW-1185">Reference proteome</keyword>
<comment type="caution">
    <text evidence="3">The sequence shown here is derived from an EMBL/GenBank/DDBJ whole genome shotgun (WGS) entry which is preliminary data.</text>
</comment>
<dbReference type="Proteomes" id="UP000450676">
    <property type="component" value="Unassembled WGS sequence"/>
</dbReference>
<evidence type="ECO:0000313" key="4">
    <source>
        <dbReference type="Proteomes" id="UP000450676"/>
    </source>
</evidence>
<feature type="domain" description="KfrA N-terminal DNA-binding" evidence="2">
    <location>
        <begin position="8"/>
        <end position="124"/>
    </location>
</feature>
<evidence type="ECO:0000256" key="1">
    <source>
        <dbReference type="SAM" id="Coils"/>
    </source>
</evidence>
<dbReference type="InterPro" id="IPR021104">
    <property type="entry name" value="KfrA_DNA-bd_N"/>
</dbReference>
<dbReference type="RefSeq" id="WP_161073187.1">
    <property type="nucleotide sequence ID" value="NZ_WWCU01000017.1"/>
</dbReference>
<organism evidence="3 4">
    <name type="scientific">Pseudoduganella aquatica</name>
    <dbReference type="NCBI Taxonomy" id="2660641"/>
    <lineage>
        <taxon>Bacteria</taxon>
        <taxon>Pseudomonadati</taxon>
        <taxon>Pseudomonadota</taxon>
        <taxon>Betaproteobacteria</taxon>
        <taxon>Burkholderiales</taxon>
        <taxon>Oxalobacteraceae</taxon>
        <taxon>Telluria group</taxon>
        <taxon>Pseudoduganella</taxon>
    </lineage>
</organism>
<proteinExistence type="predicted"/>
<gene>
    <name evidence="3" type="ORF">GTP77_16250</name>
</gene>
<sequence length="265" mass="28580">MRPASDTMERISAAADELFEQNGRATYPTVDAVRKAARVNMNDANSGMREWRRNQMARAVPAAVQVPAAITEVQATLVAQVWQVAQAVAGESLGAAQAAWNAERNQLETLNKEMADAFEAQAAELEGLRSGMRAAADQAESAAATGKALQGEIDRLRARLAASESDARRDAARMEEVERRASELRRELDHAHQELAAAHAGGREAMRAHALELAAVRADARQAEAVLRGELDVSRQQQLELMQIVSAAAVPVIPGDARYNVKEGP</sequence>
<dbReference type="AlphaFoldDB" id="A0A7X4HCY2"/>
<keyword evidence="1" id="KW-0175">Coiled coil</keyword>
<reference evidence="3 4" key="1">
    <citation type="submission" date="2019-12" db="EMBL/GenBank/DDBJ databases">
        <title>Novel species isolated from a subtropical stream in China.</title>
        <authorList>
            <person name="Lu H."/>
        </authorList>
    </citation>
    <scope>NUCLEOTIDE SEQUENCE [LARGE SCALE GENOMIC DNA]</scope>
    <source>
        <strain evidence="3 4">FT127W</strain>
    </source>
</reference>
<dbReference type="EMBL" id="WWCU01000017">
    <property type="protein sequence ID" value="MYN08883.1"/>
    <property type="molecule type" value="Genomic_DNA"/>
</dbReference>
<protein>
    <recommendedName>
        <fullName evidence="2">KfrA N-terminal DNA-binding domain-containing protein</fullName>
    </recommendedName>
</protein>
<dbReference type="Pfam" id="PF11740">
    <property type="entry name" value="KfrA_N"/>
    <property type="match status" value="1"/>
</dbReference>
<evidence type="ECO:0000259" key="2">
    <source>
        <dbReference type="Pfam" id="PF11740"/>
    </source>
</evidence>
<feature type="coiled-coil region" evidence="1">
    <location>
        <begin position="146"/>
        <end position="194"/>
    </location>
</feature>
<evidence type="ECO:0000313" key="3">
    <source>
        <dbReference type="EMBL" id="MYN08883.1"/>
    </source>
</evidence>